<comment type="caution">
    <text evidence="3">The sequence shown here is derived from an EMBL/GenBank/DDBJ whole genome shotgun (WGS) entry which is preliminary data.</text>
</comment>
<keyword evidence="2" id="KW-0560">Oxidoreductase</keyword>
<dbReference type="Proteomes" id="UP000663792">
    <property type="component" value="Unassembled WGS sequence"/>
</dbReference>
<reference evidence="3" key="1">
    <citation type="submission" date="2021-01" db="EMBL/GenBank/DDBJ databases">
        <title>YIM 132084 draft genome.</title>
        <authorList>
            <person name="An D."/>
        </authorList>
    </citation>
    <scope>NUCLEOTIDE SEQUENCE</scope>
    <source>
        <strain evidence="3">YIM 132084</strain>
    </source>
</reference>
<dbReference type="PANTHER" id="PTHR24321:SF14">
    <property type="entry name" value="SHORT-CHAIN TYPE DEHYDROGENASE_REDUCTASE BLR2146-RELATED"/>
    <property type="match status" value="1"/>
</dbReference>
<dbReference type="InterPro" id="IPR036291">
    <property type="entry name" value="NAD(P)-bd_dom_sf"/>
</dbReference>
<sequence length="272" mass="28305">MSTPDTSRVALITGAAQGLGLATAVRLAADGFHVVMADIDAAAAQLAARELAAVGHTATPICVDVTDDGSVAACLETVRATTGRLDVLVNNAGIISRSPAESFESAQWDRELSVNLGGTMRCSRAAYPLLVAAPAAAVVNLASVGSTFGLPHRLAYSTAKTGIVGLTRTLAAEWGRVGIRVNAVAPGYMDTAMMQSGLAGGTLDRERLLMRTPLMRFGRAHEIAAAISFLVSQDASFVTGVLLPVDGGITIDGTFHDDRRHREPSPPTEQEI</sequence>
<evidence type="ECO:0000256" key="2">
    <source>
        <dbReference type="ARBA" id="ARBA00023002"/>
    </source>
</evidence>
<dbReference type="Gene3D" id="3.40.50.720">
    <property type="entry name" value="NAD(P)-binding Rossmann-like Domain"/>
    <property type="match status" value="1"/>
</dbReference>
<protein>
    <submittedName>
        <fullName evidence="3">SDR family oxidoreductase</fullName>
    </submittedName>
</protein>
<gene>
    <name evidence="3" type="ORF">JL106_04600</name>
</gene>
<dbReference type="PROSITE" id="PS00061">
    <property type="entry name" value="ADH_SHORT"/>
    <property type="match status" value="1"/>
</dbReference>
<dbReference type="Pfam" id="PF13561">
    <property type="entry name" value="adh_short_C2"/>
    <property type="match status" value="1"/>
</dbReference>
<evidence type="ECO:0000256" key="1">
    <source>
        <dbReference type="ARBA" id="ARBA00006484"/>
    </source>
</evidence>
<keyword evidence="4" id="KW-1185">Reference proteome</keyword>
<accession>A0A938Y697</accession>
<dbReference type="InterPro" id="IPR020904">
    <property type="entry name" value="Sc_DH/Rdtase_CS"/>
</dbReference>
<proteinExistence type="inferred from homology"/>
<dbReference type="FunFam" id="3.40.50.720:FF:000084">
    <property type="entry name" value="Short-chain dehydrogenase reductase"/>
    <property type="match status" value="1"/>
</dbReference>
<evidence type="ECO:0000313" key="4">
    <source>
        <dbReference type="Proteomes" id="UP000663792"/>
    </source>
</evidence>
<dbReference type="CDD" id="cd05233">
    <property type="entry name" value="SDR_c"/>
    <property type="match status" value="1"/>
</dbReference>
<dbReference type="AlphaFoldDB" id="A0A938Y697"/>
<dbReference type="InterPro" id="IPR002347">
    <property type="entry name" value="SDR_fam"/>
</dbReference>
<dbReference type="RefSeq" id="WP_205259521.1">
    <property type="nucleotide sequence ID" value="NZ_JAERWK010000006.1"/>
</dbReference>
<name>A0A938Y697_9ACTN</name>
<dbReference type="PRINTS" id="PR00081">
    <property type="entry name" value="GDHRDH"/>
</dbReference>
<dbReference type="SUPFAM" id="SSF51735">
    <property type="entry name" value="NAD(P)-binding Rossmann-fold domains"/>
    <property type="match status" value="1"/>
</dbReference>
<dbReference type="PRINTS" id="PR00080">
    <property type="entry name" value="SDRFAMILY"/>
</dbReference>
<dbReference type="GO" id="GO:0016491">
    <property type="term" value="F:oxidoreductase activity"/>
    <property type="evidence" value="ECO:0007669"/>
    <property type="project" value="UniProtKB-KW"/>
</dbReference>
<dbReference type="PANTHER" id="PTHR24321">
    <property type="entry name" value="DEHYDROGENASES, SHORT CHAIN"/>
    <property type="match status" value="1"/>
</dbReference>
<comment type="similarity">
    <text evidence="1">Belongs to the short-chain dehydrogenases/reductases (SDR) family.</text>
</comment>
<dbReference type="EMBL" id="JAERWK010000006">
    <property type="protein sequence ID" value="MBM9466560.1"/>
    <property type="molecule type" value="Genomic_DNA"/>
</dbReference>
<organism evidence="3 4">
    <name type="scientific">Nakamurella leprariae</name>
    <dbReference type="NCBI Taxonomy" id="2803911"/>
    <lineage>
        <taxon>Bacteria</taxon>
        <taxon>Bacillati</taxon>
        <taxon>Actinomycetota</taxon>
        <taxon>Actinomycetes</taxon>
        <taxon>Nakamurellales</taxon>
        <taxon>Nakamurellaceae</taxon>
        <taxon>Nakamurella</taxon>
    </lineage>
</organism>
<evidence type="ECO:0000313" key="3">
    <source>
        <dbReference type="EMBL" id="MBM9466560.1"/>
    </source>
</evidence>